<dbReference type="AlphaFoldDB" id="A0AAE0RQI5"/>
<comment type="caution">
    <text evidence="1">The sequence shown here is derived from an EMBL/GenBank/DDBJ whole genome shotgun (WGS) entry which is preliminary data.</text>
</comment>
<name>A0AAE0RQI5_9BIVA</name>
<reference evidence="1" key="2">
    <citation type="journal article" date="2021" name="Genome Biol. Evol.">
        <title>Developing a high-quality reference genome for a parasitic bivalve with doubly uniparental inheritance (Bivalvia: Unionida).</title>
        <authorList>
            <person name="Smith C.H."/>
        </authorList>
    </citation>
    <scope>NUCLEOTIDE SEQUENCE</scope>
    <source>
        <strain evidence="1">CHS0354</strain>
        <tissue evidence="1">Mantle</tissue>
    </source>
</reference>
<organism evidence="1 2">
    <name type="scientific">Potamilus streckersoni</name>
    <dbReference type="NCBI Taxonomy" id="2493646"/>
    <lineage>
        <taxon>Eukaryota</taxon>
        <taxon>Metazoa</taxon>
        <taxon>Spiralia</taxon>
        <taxon>Lophotrochozoa</taxon>
        <taxon>Mollusca</taxon>
        <taxon>Bivalvia</taxon>
        <taxon>Autobranchia</taxon>
        <taxon>Heteroconchia</taxon>
        <taxon>Palaeoheterodonta</taxon>
        <taxon>Unionida</taxon>
        <taxon>Unionoidea</taxon>
        <taxon>Unionidae</taxon>
        <taxon>Ambleminae</taxon>
        <taxon>Lampsilini</taxon>
        <taxon>Potamilus</taxon>
    </lineage>
</organism>
<dbReference type="EMBL" id="JAEAOA010000296">
    <property type="protein sequence ID" value="KAK3577762.1"/>
    <property type="molecule type" value="Genomic_DNA"/>
</dbReference>
<evidence type="ECO:0000313" key="2">
    <source>
        <dbReference type="Proteomes" id="UP001195483"/>
    </source>
</evidence>
<sequence>MIEEPIALYVLPSISRLTSRLYSMHCRLFPSYKPLALYALPSISRLTSRLYSMHCRLFPSDKPLALYALPSISVRQAAFTLCTAVYLSEKVVFTICTTVFFRQTSRIRTP</sequence>
<proteinExistence type="predicted"/>
<evidence type="ECO:0000313" key="1">
    <source>
        <dbReference type="EMBL" id="KAK3577762.1"/>
    </source>
</evidence>
<accession>A0AAE0RQI5</accession>
<reference evidence="1" key="1">
    <citation type="journal article" date="2021" name="Genome Biol. Evol.">
        <title>A High-Quality Reference Genome for a Parasitic Bivalve with Doubly Uniparental Inheritance (Bivalvia: Unionida).</title>
        <authorList>
            <person name="Smith C.H."/>
        </authorList>
    </citation>
    <scope>NUCLEOTIDE SEQUENCE</scope>
    <source>
        <strain evidence="1">CHS0354</strain>
    </source>
</reference>
<reference evidence="1" key="3">
    <citation type="submission" date="2023-05" db="EMBL/GenBank/DDBJ databases">
        <authorList>
            <person name="Smith C.H."/>
        </authorList>
    </citation>
    <scope>NUCLEOTIDE SEQUENCE</scope>
    <source>
        <strain evidence="1">CHS0354</strain>
        <tissue evidence="1">Mantle</tissue>
    </source>
</reference>
<keyword evidence="2" id="KW-1185">Reference proteome</keyword>
<protein>
    <submittedName>
        <fullName evidence="1">Uncharacterized protein</fullName>
    </submittedName>
</protein>
<dbReference type="Proteomes" id="UP001195483">
    <property type="component" value="Unassembled WGS sequence"/>
</dbReference>
<gene>
    <name evidence="1" type="ORF">CHS0354_003766</name>
</gene>